<dbReference type="Proteomes" id="UP000789901">
    <property type="component" value="Unassembled WGS sequence"/>
</dbReference>
<evidence type="ECO:0000313" key="2">
    <source>
        <dbReference type="Proteomes" id="UP000789901"/>
    </source>
</evidence>
<name>A0ABN7VN21_GIGMA</name>
<sequence length="161" mass="18530">MGKMGKKKKSNENNKTTQVDEATRAYIDNAYQKTISMIIEKDKELINQQVESQRCWNEQMQQTMDNCFNQLVQINWNNTTRQSENNQPVRNNQATNSSPVTISLAIEAREDLPQDNYLFTPTLNHMLANMILLASNRHDILKGQIQTEKPSIVKKGIVNFS</sequence>
<reference evidence="1 2" key="1">
    <citation type="submission" date="2021-06" db="EMBL/GenBank/DDBJ databases">
        <authorList>
            <person name="Kallberg Y."/>
            <person name="Tangrot J."/>
            <person name="Rosling A."/>
        </authorList>
    </citation>
    <scope>NUCLEOTIDE SEQUENCE [LARGE SCALE GENOMIC DNA]</scope>
    <source>
        <strain evidence="1 2">120-4 pot B 10/14</strain>
    </source>
</reference>
<proteinExistence type="predicted"/>
<gene>
    <name evidence="1" type="ORF">GMARGA_LOCUS20733</name>
</gene>
<accession>A0ABN7VN21</accession>
<organism evidence="1 2">
    <name type="scientific">Gigaspora margarita</name>
    <dbReference type="NCBI Taxonomy" id="4874"/>
    <lineage>
        <taxon>Eukaryota</taxon>
        <taxon>Fungi</taxon>
        <taxon>Fungi incertae sedis</taxon>
        <taxon>Mucoromycota</taxon>
        <taxon>Glomeromycotina</taxon>
        <taxon>Glomeromycetes</taxon>
        <taxon>Diversisporales</taxon>
        <taxon>Gigasporaceae</taxon>
        <taxon>Gigaspora</taxon>
    </lineage>
</organism>
<keyword evidence="2" id="KW-1185">Reference proteome</keyword>
<evidence type="ECO:0000313" key="1">
    <source>
        <dbReference type="EMBL" id="CAG8787779.1"/>
    </source>
</evidence>
<comment type="caution">
    <text evidence="1">The sequence shown here is derived from an EMBL/GenBank/DDBJ whole genome shotgun (WGS) entry which is preliminary data.</text>
</comment>
<protein>
    <submittedName>
        <fullName evidence="1">27621_t:CDS:1</fullName>
    </submittedName>
</protein>
<dbReference type="EMBL" id="CAJVQB010018480">
    <property type="protein sequence ID" value="CAG8787779.1"/>
    <property type="molecule type" value="Genomic_DNA"/>
</dbReference>